<comment type="caution">
    <text evidence="9">Lacks conserved residue(s) required for the propagation of feature annotation.</text>
</comment>
<gene>
    <name evidence="13" type="ORF">MEDL_55917</name>
</gene>
<dbReference type="GO" id="GO:0005262">
    <property type="term" value="F:calcium channel activity"/>
    <property type="evidence" value="ECO:0007669"/>
    <property type="project" value="TreeGrafter"/>
</dbReference>
<evidence type="ECO:0000256" key="4">
    <source>
        <dbReference type="ARBA" id="ARBA00022729"/>
    </source>
</evidence>
<evidence type="ECO:0000256" key="3">
    <source>
        <dbReference type="ARBA" id="ARBA00022692"/>
    </source>
</evidence>
<dbReference type="Pfam" id="PF20519">
    <property type="entry name" value="Polycystin_dom"/>
    <property type="match status" value="1"/>
</dbReference>
<comment type="similarity">
    <text evidence="2">Belongs to the polycystin family.</text>
</comment>
<feature type="transmembrane region" description="Helical" evidence="11">
    <location>
        <begin position="1853"/>
        <end position="1871"/>
    </location>
</feature>
<dbReference type="PANTHER" id="PTHR10877">
    <property type="entry name" value="POLYCYSTIN FAMILY MEMBER"/>
    <property type="match status" value="1"/>
</dbReference>
<feature type="transmembrane region" description="Helical" evidence="11">
    <location>
        <begin position="1553"/>
        <end position="1572"/>
    </location>
</feature>
<feature type="transmembrane region" description="Helical" evidence="11">
    <location>
        <begin position="2004"/>
        <end position="2029"/>
    </location>
</feature>
<dbReference type="PRINTS" id="PR01433">
    <property type="entry name" value="POLYCYSTIN2"/>
</dbReference>
<dbReference type="InterPro" id="IPR002859">
    <property type="entry name" value="PKD/REJ-like"/>
</dbReference>
<evidence type="ECO:0000259" key="12">
    <source>
        <dbReference type="PROSITE" id="PS50095"/>
    </source>
</evidence>
<dbReference type="Gene3D" id="2.60.60.20">
    <property type="entry name" value="PLAT/LH2 domain"/>
    <property type="match status" value="1"/>
</dbReference>
<dbReference type="Pfam" id="PF08016">
    <property type="entry name" value="PKD_channel"/>
    <property type="match status" value="1"/>
</dbReference>
<evidence type="ECO:0000256" key="7">
    <source>
        <dbReference type="ARBA" id="ARBA00023180"/>
    </source>
</evidence>
<dbReference type="InterPro" id="IPR042060">
    <property type="entry name" value="PLAT_polycystin1"/>
</dbReference>
<feature type="transmembrane region" description="Helical" evidence="11">
    <location>
        <begin position="1331"/>
        <end position="1354"/>
    </location>
</feature>
<dbReference type="PANTHER" id="PTHR10877:SF194">
    <property type="entry name" value="LOCATION OF VULVA DEFECTIVE 1"/>
    <property type="match status" value="1"/>
</dbReference>
<feature type="transmembrane region" description="Helical" evidence="11">
    <location>
        <begin position="1084"/>
        <end position="1104"/>
    </location>
</feature>
<keyword evidence="7" id="KW-0325">Glycoprotein</keyword>
<keyword evidence="6 11" id="KW-0472">Membrane</keyword>
<evidence type="ECO:0000256" key="6">
    <source>
        <dbReference type="ARBA" id="ARBA00023136"/>
    </source>
</evidence>
<comment type="subcellular location">
    <subcellularLocation>
        <location evidence="1">Membrane</location>
        <topology evidence="1">Multi-pass membrane protein</topology>
    </subcellularLocation>
</comment>
<feature type="transmembrane region" description="Helical" evidence="11">
    <location>
        <begin position="1891"/>
        <end position="1913"/>
    </location>
</feature>
<organism evidence="13 14">
    <name type="scientific">Mytilus edulis</name>
    <name type="common">Blue mussel</name>
    <dbReference type="NCBI Taxonomy" id="6550"/>
    <lineage>
        <taxon>Eukaryota</taxon>
        <taxon>Metazoa</taxon>
        <taxon>Spiralia</taxon>
        <taxon>Lophotrochozoa</taxon>
        <taxon>Mollusca</taxon>
        <taxon>Bivalvia</taxon>
        <taxon>Autobranchia</taxon>
        <taxon>Pteriomorphia</taxon>
        <taxon>Mytilida</taxon>
        <taxon>Mytiloidea</taxon>
        <taxon>Mytilidae</taxon>
        <taxon>Mytilinae</taxon>
        <taxon>Mytilus</taxon>
    </lineage>
</organism>
<dbReference type="InterPro" id="IPR003915">
    <property type="entry name" value="PKD_2"/>
</dbReference>
<dbReference type="GO" id="GO:0050982">
    <property type="term" value="P:detection of mechanical stimulus"/>
    <property type="evidence" value="ECO:0007669"/>
    <property type="project" value="TreeGrafter"/>
</dbReference>
<evidence type="ECO:0000256" key="10">
    <source>
        <dbReference type="SAM" id="MobiDB-lite"/>
    </source>
</evidence>
<comment type="caution">
    <text evidence="13">The sequence shown here is derived from an EMBL/GenBank/DDBJ whole genome shotgun (WGS) entry which is preliminary data.</text>
</comment>
<dbReference type="Proteomes" id="UP000683360">
    <property type="component" value="Unassembled WGS sequence"/>
</dbReference>
<dbReference type="InterPro" id="IPR051223">
    <property type="entry name" value="Polycystin"/>
</dbReference>
<feature type="transmembrane region" description="Helical" evidence="11">
    <location>
        <begin position="1813"/>
        <end position="1833"/>
    </location>
</feature>
<dbReference type="SUPFAM" id="SSF49723">
    <property type="entry name" value="Lipase/lipooxygenase domain (PLAT/LH2 domain)"/>
    <property type="match status" value="1"/>
</dbReference>
<feature type="transmembrane region" description="Helical" evidence="11">
    <location>
        <begin position="1942"/>
        <end position="1964"/>
    </location>
</feature>
<dbReference type="InterPro" id="IPR001024">
    <property type="entry name" value="PLAT/LH2_dom"/>
</dbReference>
<dbReference type="PROSITE" id="PS50095">
    <property type="entry name" value="PLAT"/>
    <property type="match status" value="1"/>
</dbReference>
<evidence type="ECO:0000256" key="5">
    <source>
        <dbReference type="ARBA" id="ARBA00022989"/>
    </source>
</evidence>
<dbReference type="FunFam" id="2.60.60.20:FF:000022">
    <property type="entry name" value="Uncharacterized protein"/>
    <property type="match status" value="1"/>
</dbReference>
<feature type="region of interest" description="Disordered" evidence="10">
    <location>
        <begin position="1437"/>
        <end position="1465"/>
    </location>
</feature>
<evidence type="ECO:0000256" key="2">
    <source>
        <dbReference type="ARBA" id="ARBA00007200"/>
    </source>
</evidence>
<evidence type="ECO:0000313" key="13">
    <source>
        <dbReference type="EMBL" id="CAG2243821.1"/>
    </source>
</evidence>
<keyword evidence="5 11" id="KW-1133">Transmembrane helix</keyword>
<accession>A0A8S3UIX7</accession>
<keyword evidence="14" id="KW-1185">Reference proteome</keyword>
<dbReference type="InterPro" id="IPR046791">
    <property type="entry name" value="Polycystin_dom"/>
</dbReference>
<dbReference type="EMBL" id="CAJPWZ010002716">
    <property type="protein sequence ID" value="CAG2243821.1"/>
    <property type="molecule type" value="Genomic_DNA"/>
</dbReference>
<sequence length="2110" mass="240455">MNEVIGMVTVDECFIRIIATPLTIEISGGDFMMRRWGDVNPLNIDALTYAYDPDVDPSDKSGMTFIWTCRRLCETWPVYNSDWTINKPFTTNCTYSQGDGQNDRGCSKVDGANYAGILPNASSGILNTLYPGDMYENDEVEIKVYVIKGDRRVSDSQNIFIAEGDPPIVGLKWILFGVSWTGTHSQVAESEWNKYASAGMEGPTMAILPNCGRLQRNASRYYYFRVQTWRWGTSVNLCGWASRTFWINERPSSLDATITVNPPVGVAYETKFNVRCGGFKDYENGINFKLYKFGYRADYSKPYVWFYEGRYPYNDGSEGPIPDGLPENSYDVEIIARAYDHNGAFADTIDTIRVDPANQQDVANILVNATSETGIVNNLFVGADIKIAPIAKVLGKFLNEEAYSAPTDQEIIATTMATNMNETARLAMEQQLIAERGEAKVRRTETRAAILDGFKRIQAPSLEAVQNTAAALSELTKKQDELTETAQDDATEILQSYTNLLRDVTDVSADDREETATTMVEALGNLMHAAGHMSESAEDQSTSLYNEYYSGISTTPSGVSTTTLTAAQFQAKQNELDRQKTKGKEIYSKVEAQTDNLIKTISTYKVVGEKDAILESPKLNITLRKRLTIDMNDKPLLEVGGFSSVLMPKSQSIFGDTGNETTFFVATEALRMTNNPFTWTDTTAGSAQKISSDVVSLRYRNDSGLEVPVEDNSQMFDIFVDRTNFDTSVNIVRNVTRAWDQSMVIHSVNIENTGSLHIKLEQILNITDMIDYIEEMFANVANNTNDTQTEFALELKPVEWYVFVKANEPPTTTDYDFNCTLPLSDDALAEMLSYIDAKNYENDTTADRSSYIHEQPDSYTCFFTNDFLSINETTKFYIGIKHLVMNMSEDHPLYWHYYSTAPPTTTPPTTTPIVYTTTCKYFENNDDQKKDIKDWFKSFWDKNKREINGGDGEVDGDGEGDGDGEVKCTNQLKWSTFYLVYLQSFNCSLPKPKGPTTPQPTQPPPEPAYKQAVYRISIFSAYCICWDRMADQCPTKVVEVGPLSTPDRIHCLSNHLTSFAAGFAVPMNTIDLNDSAFTKLDENPIIFCTMVSLMCLYVLMCIWARKRDLMDKIMAGSSPLPDNDPRDKYLYEIQVFTGSRKGAGTTAKVSFILTGEKEETSPRFLADEKRPVLQASNIDGFVMAVPKPLGKLTHLRIWHDNMGSNPPWYFSRMQIEDLQTGDKYFFVCENWLSLDDDDGLIDRMIPVAGRAELTSFNYLFWTKTKYSLADGHLWFSIFKRPAKSNFTRIQRLTCCLSLLFATMVTSIAFYKSDEGSNPKEYGVGPIVVTPTGLYIGLVSGLMSLPINLLIVALFRYSKPYPKKIEETLAYRFYSKFLCFACVKKKVHGMDEKQREEVKNNMVENAKKERTREKSDLDPDAVKVELENELEMLERGECFDDKDDTHQNDNDRSVHPPPDKSMKKPSAELNPVIIIAVIYAVFIKKPEANDDDNDKQLEPGEEWLHSHMTEEDLKNPDKRKELEKMKTSAPLPPELDFLKTAREERAHEMAMYSLLKEIAICVFFLYFVLMIAYSNRDPWSYNQYTTYNNMFNLGSFSPSYTVQFDQVNSIAQFWNWTQNALLNSLYYTDWYNGDVFTYSSSLIQDKQTLLVGSARLRQLRTIPYKCVAPLDYLIEYCRDDYSSFSEDKKDYKLKWDPLDASDPTDIPDSLFSYSQSSDIDGYPYWGIFSTYGGGGYVADLGTTMTDASSVIDTLMENNWVDNNTRAIFIEVNLYNPNNNLFGICLYVLEFLQTGGIEPFERFFIFRLDRYSNGFMYFVMAIELITMAFVIFYTVTEVKKIRKLKKDYFKEFWNVWELIVLAIAYGLVLVFIYRSVISVQMMKKVKDNPTTFVNFFFAIVWDECCGYFIGILAFMETLRFLRLLRFNKKVSLFTSTMMYVAKPLLSFGVVFMSGFLAFSTTAYFFFNTYMFDFRTFVSTLETLLSMMLGKFDYEKAWTTTRVAGPIIFGMFALCFNFILVNFFLTIIIDGFEVVKSDLSKQSNDYEVVDHMMKKVKLLLGKTPDQELCDELDGKVQSMIERCNTLAEFPEDEDLENEIQEVKTKKKKKIIVA</sequence>
<evidence type="ECO:0000256" key="8">
    <source>
        <dbReference type="PIRSR" id="PIRSR603915-2"/>
    </source>
</evidence>
<name>A0A8S3UIX7_MYTED</name>
<evidence type="ECO:0000256" key="9">
    <source>
        <dbReference type="PROSITE-ProRule" id="PRU00152"/>
    </source>
</evidence>
<keyword evidence="3 11" id="KW-0812">Transmembrane</keyword>
<feature type="domain" description="PLAT" evidence="12">
    <location>
        <begin position="1129"/>
        <end position="1246"/>
    </location>
</feature>
<dbReference type="Pfam" id="PF02010">
    <property type="entry name" value="REJ"/>
    <property type="match status" value="2"/>
</dbReference>
<dbReference type="OrthoDB" id="444119at2759"/>
<dbReference type="GO" id="GO:0005509">
    <property type="term" value="F:calcium ion binding"/>
    <property type="evidence" value="ECO:0007669"/>
    <property type="project" value="InterPro"/>
</dbReference>
<keyword evidence="4" id="KW-0732">Signal</keyword>
<evidence type="ECO:0000256" key="1">
    <source>
        <dbReference type="ARBA" id="ARBA00004141"/>
    </source>
</evidence>
<dbReference type="GO" id="GO:0016020">
    <property type="term" value="C:membrane"/>
    <property type="evidence" value="ECO:0007669"/>
    <property type="project" value="UniProtKB-SubCell"/>
</dbReference>
<dbReference type="SMART" id="SM00308">
    <property type="entry name" value="LH2"/>
    <property type="match status" value="1"/>
</dbReference>
<proteinExistence type="inferred from homology"/>
<dbReference type="InterPro" id="IPR013122">
    <property type="entry name" value="PKD1_2_channel"/>
</dbReference>
<dbReference type="InterPro" id="IPR036392">
    <property type="entry name" value="PLAT/LH2_dom_sf"/>
</dbReference>
<dbReference type="CDD" id="cd01752">
    <property type="entry name" value="PLAT_polycystin"/>
    <property type="match status" value="1"/>
</dbReference>
<protein>
    <submittedName>
        <fullName evidence="13">PKD1L2</fullName>
    </submittedName>
</protein>
<evidence type="ECO:0000256" key="11">
    <source>
        <dbReference type="SAM" id="Phobius"/>
    </source>
</evidence>
<reference evidence="13" key="1">
    <citation type="submission" date="2021-03" db="EMBL/GenBank/DDBJ databases">
        <authorList>
            <person name="Bekaert M."/>
        </authorList>
    </citation>
    <scope>NUCLEOTIDE SEQUENCE</scope>
</reference>
<feature type="disulfide bond" evidence="8">
    <location>
        <begin position="1665"/>
        <end position="1676"/>
    </location>
</feature>
<feature type="region of interest" description="Disordered" evidence="10">
    <location>
        <begin position="1488"/>
        <end position="1516"/>
    </location>
</feature>
<dbReference type="Pfam" id="PF01477">
    <property type="entry name" value="PLAT"/>
    <property type="match status" value="1"/>
</dbReference>
<feature type="region of interest" description="Disordered" evidence="10">
    <location>
        <begin position="1392"/>
        <end position="1420"/>
    </location>
</feature>
<feature type="transmembrane region" description="Helical" evidence="11">
    <location>
        <begin position="1289"/>
        <end position="1311"/>
    </location>
</feature>
<evidence type="ECO:0000313" key="14">
    <source>
        <dbReference type="Proteomes" id="UP000683360"/>
    </source>
</evidence>